<evidence type="ECO:0000313" key="5">
    <source>
        <dbReference type="Proteomes" id="UP001500635"/>
    </source>
</evidence>
<keyword evidence="2" id="KW-0472">Membrane</keyword>
<dbReference type="Proteomes" id="UP001500635">
    <property type="component" value="Unassembled WGS sequence"/>
</dbReference>
<feature type="region of interest" description="Disordered" evidence="1">
    <location>
        <begin position="67"/>
        <end position="90"/>
    </location>
</feature>
<accession>A0ABP8J3U9</accession>
<protein>
    <recommendedName>
        <fullName evidence="3">PknH-like extracellular domain-containing protein</fullName>
    </recommendedName>
</protein>
<dbReference type="InterPro" id="IPR026954">
    <property type="entry name" value="PknH-like_Extracell"/>
</dbReference>
<organism evidence="4 5">
    <name type="scientific">Tsukamurella soli</name>
    <dbReference type="NCBI Taxonomy" id="644556"/>
    <lineage>
        <taxon>Bacteria</taxon>
        <taxon>Bacillati</taxon>
        <taxon>Actinomycetota</taxon>
        <taxon>Actinomycetes</taxon>
        <taxon>Mycobacteriales</taxon>
        <taxon>Tsukamurellaceae</taxon>
        <taxon>Tsukamurella</taxon>
    </lineage>
</organism>
<dbReference type="Pfam" id="PF14032">
    <property type="entry name" value="PknH_C"/>
    <property type="match status" value="1"/>
</dbReference>
<reference evidence="5" key="1">
    <citation type="journal article" date="2019" name="Int. J. Syst. Evol. Microbiol.">
        <title>The Global Catalogue of Microorganisms (GCM) 10K type strain sequencing project: providing services to taxonomists for standard genome sequencing and annotation.</title>
        <authorList>
            <consortium name="The Broad Institute Genomics Platform"/>
            <consortium name="The Broad Institute Genome Sequencing Center for Infectious Disease"/>
            <person name="Wu L."/>
            <person name="Ma J."/>
        </authorList>
    </citation>
    <scope>NUCLEOTIDE SEQUENCE [LARGE SCALE GENOMIC DNA]</scope>
    <source>
        <strain evidence="5">JCM 17688</strain>
    </source>
</reference>
<dbReference type="EMBL" id="BAABFR010000005">
    <property type="protein sequence ID" value="GAA4384513.1"/>
    <property type="molecule type" value="Genomic_DNA"/>
</dbReference>
<keyword evidence="2" id="KW-1133">Transmembrane helix</keyword>
<evidence type="ECO:0000259" key="3">
    <source>
        <dbReference type="Pfam" id="PF14032"/>
    </source>
</evidence>
<dbReference type="RefSeq" id="WP_344990405.1">
    <property type="nucleotide sequence ID" value="NZ_BAABFR010000005.1"/>
</dbReference>
<evidence type="ECO:0000313" key="4">
    <source>
        <dbReference type="EMBL" id="GAA4384513.1"/>
    </source>
</evidence>
<keyword evidence="2" id="KW-0812">Transmembrane</keyword>
<gene>
    <name evidence="4" type="ORF">GCM10023147_05020</name>
</gene>
<feature type="domain" description="PknH-like extracellular" evidence="3">
    <location>
        <begin position="99"/>
        <end position="276"/>
    </location>
</feature>
<comment type="caution">
    <text evidence="4">The sequence shown here is derived from an EMBL/GenBank/DDBJ whole genome shotgun (WGS) entry which is preliminary data.</text>
</comment>
<proteinExistence type="predicted"/>
<evidence type="ECO:0000256" key="1">
    <source>
        <dbReference type="SAM" id="MobiDB-lite"/>
    </source>
</evidence>
<feature type="region of interest" description="Disordered" evidence="1">
    <location>
        <begin position="13"/>
        <end position="34"/>
    </location>
</feature>
<keyword evidence="5" id="KW-1185">Reference proteome</keyword>
<sequence>MGMPGVGGPQGYGSGGYGPGVPGSGGPGTGGPGSGGRRGWLALLIGSGVVLVVAVVAIVAVLVSGSGGSGPGPSPSASASADASASASPSAAPPLLPAAAMITPDQVKTITQITFPAPDTSAAVTEDPGPTDVVGSDDCLTTYAPTRAAVWGTTLSRTMAYYRDGTATDFSNLISVGVGSFGADADAQSTFDKVKAAVMACSSYQEKTSDTFTAQWSVDAGKTATATDLTWRVTQNNGATGWHCVADYRVFRNVNIIAKQCSSGSVIPARLVDQMITNAGG</sequence>
<feature type="transmembrane region" description="Helical" evidence="2">
    <location>
        <begin position="40"/>
        <end position="63"/>
    </location>
</feature>
<evidence type="ECO:0000256" key="2">
    <source>
        <dbReference type="SAM" id="Phobius"/>
    </source>
</evidence>
<feature type="compositionally biased region" description="Low complexity" evidence="1">
    <location>
        <begin position="75"/>
        <end position="90"/>
    </location>
</feature>
<name>A0ABP8J3U9_9ACTN</name>